<sequence length="122" mass="13045">MATDPSDFCPNQRCGGPRDACGCPADLGTQALMVCLLCGGKWRRPYNSASVRCPHPGCGRDLSVVSVPAAYPPERGEDGELLDAADAGDEDECHAELIDGSWTNCGCPDCEDRENDEMEMYG</sequence>
<dbReference type="KEGG" id="slau:SLA_2389"/>
<organism evidence="1 2">
    <name type="scientific">Streptomyces laurentii</name>
    <dbReference type="NCBI Taxonomy" id="39478"/>
    <lineage>
        <taxon>Bacteria</taxon>
        <taxon>Bacillati</taxon>
        <taxon>Actinomycetota</taxon>
        <taxon>Actinomycetes</taxon>
        <taxon>Kitasatosporales</taxon>
        <taxon>Streptomycetaceae</taxon>
        <taxon>Streptomyces</taxon>
    </lineage>
</organism>
<name>A0A160NYR1_STRLU</name>
<gene>
    <name evidence="1" type="ORF">SLA_2389</name>
</gene>
<dbReference type="Proteomes" id="UP000217676">
    <property type="component" value="Chromosome"/>
</dbReference>
<keyword evidence="2" id="KW-1185">Reference proteome</keyword>
<accession>A0A160NYR1</accession>
<reference evidence="1 2" key="1">
    <citation type="journal article" date="2016" name="Genome Announc.">
        <title>Complete Genome Sequence of Thiostrepton-Producing Streptomyces laurentii ATCC 31255.</title>
        <authorList>
            <person name="Doi K."/>
            <person name="Fujino Y."/>
            <person name="Nagayoshi Y."/>
            <person name="Ohshima T."/>
            <person name="Ogata S."/>
        </authorList>
    </citation>
    <scope>NUCLEOTIDE SEQUENCE [LARGE SCALE GENOMIC DNA]</scope>
    <source>
        <strain evidence="1 2">ATCC 31255</strain>
    </source>
</reference>
<protein>
    <submittedName>
        <fullName evidence="1">Uncharacterized protein</fullName>
    </submittedName>
</protein>
<evidence type="ECO:0000313" key="1">
    <source>
        <dbReference type="EMBL" id="BAU83316.1"/>
    </source>
</evidence>
<dbReference type="AlphaFoldDB" id="A0A160NYR1"/>
<evidence type="ECO:0000313" key="2">
    <source>
        <dbReference type="Proteomes" id="UP000217676"/>
    </source>
</evidence>
<dbReference type="EMBL" id="AP017424">
    <property type="protein sequence ID" value="BAU83316.1"/>
    <property type="molecule type" value="Genomic_DNA"/>
</dbReference>
<proteinExistence type="predicted"/>